<reference evidence="4 5" key="1">
    <citation type="submission" date="2024-06" db="EMBL/GenBank/DDBJ databases">
        <authorList>
            <person name="Pan Q."/>
            <person name="Wen M."/>
            <person name="Jouanno E."/>
            <person name="Zahm M."/>
            <person name="Klopp C."/>
            <person name="Cabau C."/>
            <person name="Louis A."/>
            <person name="Berthelot C."/>
            <person name="Parey E."/>
            <person name="Roest Crollius H."/>
            <person name="Montfort J."/>
            <person name="Robinson-Rechavi M."/>
            <person name="Bouchez O."/>
            <person name="Lampietro C."/>
            <person name="Lopez Roques C."/>
            <person name="Donnadieu C."/>
            <person name="Postlethwait J."/>
            <person name="Bobe J."/>
            <person name="Verreycken H."/>
            <person name="Guiguen Y."/>
        </authorList>
    </citation>
    <scope>NUCLEOTIDE SEQUENCE [LARGE SCALE GENOMIC DNA]</scope>
    <source>
        <strain evidence="4">Up_M1</strain>
        <tissue evidence="4">Testis</tissue>
    </source>
</reference>
<sequence>MDRSYCQYISLLFFLQEDDSLELEIDIDDLLDLSDTERRSKLHDILQECGKPNEDFIEGLLYRIKGLRKMSLKK</sequence>
<dbReference type="Proteomes" id="UP001557470">
    <property type="component" value="Unassembled WGS sequence"/>
</dbReference>
<keyword evidence="3" id="KW-0650">Protein phosphatase inhibitor</keyword>
<dbReference type="SUPFAM" id="SSF81790">
    <property type="entry name" value="Myosin phosphatase inhibitor 17kDa protein, CPI-17"/>
    <property type="match status" value="1"/>
</dbReference>
<dbReference type="PANTHER" id="PTHR16188">
    <property type="entry name" value="PROTEIN PHOSPHATASE 1 INHIBITOR POTENTIATED BY PROTEIN KINASE C"/>
    <property type="match status" value="1"/>
</dbReference>
<dbReference type="GO" id="GO:0004864">
    <property type="term" value="F:protein phosphatase inhibitor activity"/>
    <property type="evidence" value="ECO:0007669"/>
    <property type="project" value="UniProtKB-KW"/>
</dbReference>
<dbReference type="PANTHER" id="PTHR16188:SF19">
    <property type="entry name" value="PROTEIN PHOSPHATASE 1 REGULATORY SUBUNIT 14B"/>
    <property type="match status" value="1"/>
</dbReference>
<comment type="caution">
    <text evidence="4">The sequence shown here is derived from an EMBL/GenBank/DDBJ whole genome shotgun (WGS) entry which is preliminary data.</text>
</comment>
<protein>
    <submittedName>
        <fullName evidence="4">Uncharacterized protein</fullName>
    </submittedName>
</protein>
<keyword evidence="5" id="KW-1185">Reference proteome</keyword>
<evidence type="ECO:0000313" key="5">
    <source>
        <dbReference type="Proteomes" id="UP001557470"/>
    </source>
</evidence>
<evidence type="ECO:0000256" key="2">
    <source>
        <dbReference type="ARBA" id="ARBA00022553"/>
    </source>
</evidence>
<dbReference type="InterPro" id="IPR036658">
    <property type="entry name" value="CPI-17_sf"/>
</dbReference>
<evidence type="ECO:0000256" key="3">
    <source>
        <dbReference type="ARBA" id="ARBA00023272"/>
    </source>
</evidence>
<keyword evidence="2" id="KW-0597">Phosphoprotein</keyword>
<dbReference type="EMBL" id="JAGEUA010000009">
    <property type="protein sequence ID" value="KAL0965081.1"/>
    <property type="molecule type" value="Genomic_DNA"/>
</dbReference>
<name>A0ABD0WHX8_UMBPY</name>
<proteinExistence type="inferred from homology"/>
<organism evidence="4 5">
    <name type="scientific">Umbra pygmaea</name>
    <name type="common">Eastern mudminnow</name>
    <dbReference type="NCBI Taxonomy" id="75934"/>
    <lineage>
        <taxon>Eukaryota</taxon>
        <taxon>Metazoa</taxon>
        <taxon>Chordata</taxon>
        <taxon>Craniata</taxon>
        <taxon>Vertebrata</taxon>
        <taxon>Euteleostomi</taxon>
        <taxon>Actinopterygii</taxon>
        <taxon>Neopterygii</taxon>
        <taxon>Teleostei</taxon>
        <taxon>Protacanthopterygii</taxon>
        <taxon>Esociformes</taxon>
        <taxon>Umbridae</taxon>
        <taxon>Umbra</taxon>
    </lineage>
</organism>
<dbReference type="AlphaFoldDB" id="A0ABD0WHX8"/>
<comment type="similarity">
    <text evidence="1">Belongs to the PP1 inhibitor family.</text>
</comment>
<dbReference type="Gene3D" id="1.10.150.220">
    <property type="entry name" value="CPI-17"/>
    <property type="match status" value="1"/>
</dbReference>
<accession>A0ABD0WHX8</accession>
<dbReference type="Pfam" id="PF05361">
    <property type="entry name" value="PP1_inhibitor"/>
    <property type="match status" value="1"/>
</dbReference>
<evidence type="ECO:0000313" key="4">
    <source>
        <dbReference type="EMBL" id="KAL0965081.1"/>
    </source>
</evidence>
<gene>
    <name evidence="4" type="ORF">UPYG_G00276550</name>
</gene>
<dbReference type="InterPro" id="IPR008025">
    <property type="entry name" value="CPI-17"/>
</dbReference>
<evidence type="ECO:0000256" key="1">
    <source>
        <dbReference type="ARBA" id="ARBA00005483"/>
    </source>
</evidence>